<keyword evidence="1" id="KW-0472">Membrane</keyword>
<reference evidence="3" key="3">
    <citation type="submission" date="2020-12" db="UniProtKB">
        <authorList>
            <consortium name="EnsemblPlants"/>
        </authorList>
    </citation>
    <scope>IDENTIFICATION</scope>
</reference>
<dbReference type="Proteomes" id="UP000006727">
    <property type="component" value="Chromosome 23"/>
</dbReference>
<dbReference type="InParanoid" id="A0A2K1IHT5"/>
<dbReference type="AlphaFoldDB" id="A0A2K1IHT5"/>
<keyword evidence="4" id="KW-1185">Reference proteome</keyword>
<evidence type="ECO:0000313" key="2">
    <source>
        <dbReference type="EMBL" id="PNR28842.1"/>
    </source>
</evidence>
<feature type="transmembrane region" description="Helical" evidence="1">
    <location>
        <begin position="46"/>
        <end position="65"/>
    </location>
</feature>
<reference evidence="2 4" key="1">
    <citation type="journal article" date="2008" name="Science">
        <title>The Physcomitrella genome reveals evolutionary insights into the conquest of land by plants.</title>
        <authorList>
            <person name="Rensing S."/>
            <person name="Lang D."/>
            <person name="Zimmer A."/>
            <person name="Terry A."/>
            <person name="Salamov A."/>
            <person name="Shapiro H."/>
            <person name="Nishiyama T."/>
            <person name="Perroud P.-F."/>
            <person name="Lindquist E."/>
            <person name="Kamisugi Y."/>
            <person name="Tanahashi T."/>
            <person name="Sakakibara K."/>
            <person name="Fujita T."/>
            <person name="Oishi K."/>
            <person name="Shin-I T."/>
            <person name="Kuroki Y."/>
            <person name="Toyoda A."/>
            <person name="Suzuki Y."/>
            <person name="Hashimoto A."/>
            <person name="Yamaguchi K."/>
            <person name="Sugano A."/>
            <person name="Kohara Y."/>
            <person name="Fujiyama A."/>
            <person name="Anterola A."/>
            <person name="Aoki S."/>
            <person name="Ashton N."/>
            <person name="Barbazuk W.B."/>
            <person name="Barker E."/>
            <person name="Bennetzen J."/>
            <person name="Bezanilla M."/>
            <person name="Blankenship R."/>
            <person name="Cho S.H."/>
            <person name="Dutcher S."/>
            <person name="Estelle M."/>
            <person name="Fawcett J.A."/>
            <person name="Gundlach H."/>
            <person name="Hanada K."/>
            <person name="Heyl A."/>
            <person name="Hicks K.A."/>
            <person name="Hugh J."/>
            <person name="Lohr M."/>
            <person name="Mayer K."/>
            <person name="Melkozernov A."/>
            <person name="Murata T."/>
            <person name="Nelson D."/>
            <person name="Pils B."/>
            <person name="Prigge M."/>
            <person name="Reiss B."/>
            <person name="Renner T."/>
            <person name="Rombauts S."/>
            <person name="Rushton P."/>
            <person name="Sanderfoot A."/>
            <person name="Schween G."/>
            <person name="Shiu S.-H."/>
            <person name="Stueber K."/>
            <person name="Theodoulou F.L."/>
            <person name="Tu H."/>
            <person name="Van de Peer Y."/>
            <person name="Verrier P.J."/>
            <person name="Waters E."/>
            <person name="Wood A."/>
            <person name="Yang L."/>
            <person name="Cove D."/>
            <person name="Cuming A."/>
            <person name="Hasebe M."/>
            <person name="Lucas S."/>
            <person name="Mishler D.B."/>
            <person name="Reski R."/>
            <person name="Grigoriev I."/>
            <person name="Quatrano R.S."/>
            <person name="Boore J.L."/>
        </authorList>
    </citation>
    <scope>NUCLEOTIDE SEQUENCE [LARGE SCALE GENOMIC DNA]</scope>
    <source>
        <strain evidence="3 4">cv. Gransden 2004</strain>
    </source>
</reference>
<proteinExistence type="predicted"/>
<evidence type="ECO:0000313" key="4">
    <source>
        <dbReference type="Proteomes" id="UP000006727"/>
    </source>
</evidence>
<sequence length="79" mass="8732">MLDSRIRGRAAVDSGPSLDPIFLLSVFSSFLAVLWSLAIFESCGWRFSSVFCFPPSMCGLWRLVALASREVGTRRVSSD</sequence>
<keyword evidence="1" id="KW-1133">Transmembrane helix</keyword>
<protein>
    <submittedName>
        <fullName evidence="2 3">Uncharacterized protein</fullName>
    </submittedName>
</protein>
<feature type="transmembrane region" description="Helical" evidence="1">
    <location>
        <begin position="21"/>
        <end position="40"/>
    </location>
</feature>
<accession>A0A2K1IHT5</accession>
<dbReference type="Gramene" id="Pp3c23_1460V3.1">
    <property type="protein sequence ID" value="Pp3c23_1460V3.1"/>
    <property type="gene ID" value="Pp3c23_1460"/>
</dbReference>
<organism evidence="2">
    <name type="scientific">Physcomitrium patens</name>
    <name type="common">Spreading-leaved earth moss</name>
    <name type="synonym">Physcomitrella patens</name>
    <dbReference type="NCBI Taxonomy" id="3218"/>
    <lineage>
        <taxon>Eukaryota</taxon>
        <taxon>Viridiplantae</taxon>
        <taxon>Streptophyta</taxon>
        <taxon>Embryophyta</taxon>
        <taxon>Bryophyta</taxon>
        <taxon>Bryophytina</taxon>
        <taxon>Bryopsida</taxon>
        <taxon>Funariidae</taxon>
        <taxon>Funariales</taxon>
        <taxon>Funariaceae</taxon>
        <taxon>Physcomitrium</taxon>
    </lineage>
</organism>
<name>A0A2K1IHT5_PHYPA</name>
<evidence type="ECO:0000256" key="1">
    <source>
        <dbReference type="SAM" id="Phobius"/>
    </source>
</evidence>
<gene>
    <name evidence="2" type="ORF">PHYPA_027534</name>
</gene>
<dbReference type="EMBL" id="ABEU02000023">
    <property type="protein sequence ID" value="PNR28842.1"/>
    <property type="molecule type" value="Genomic_DNA"/>
</dbReference>
<keyword evidence="1" id="KW-0812">Transmembrane</keyword>
<reference evidence="2 4" key="2">
    <citation type="journal article" date="2018" name="Plant J.">
        <title>The Physcomitrella patens chromosome-scale assembly reveals moss genome structure and evolution.</title>
        <authorList>
            <person name="Lang D."/>
            <person name="Ullrich K.K."/>
            <person name="Murat F."/>
            <person name="Fuchs J."/>
            <person name="Jenkins J."/>
            <person name="Haas F.B."/>
            <person name="Piednoel M."/>
            <person name="Gundlach H."/>
            <person name="Van Bel M."/>
            <person name="Meyberg R."/>
            <person name="Vives C."/>
            <person name="Morata J."/>
            <person name="Symeonidi A."/>
            <person name="Hiss M."/>
            <person name="Muchero W."/>
            <person name="Kamisugi Y."/>
            <person name="Saleh O."/>
            <person name="Blanc G."/>
            <person name="Decker E.L."/>
            <person name="van Gessel N."/>
            <person name="Grimwood J."/>
            <person name="Hayes R.D."/>
            <person name="Graham S.W."/>
            <person name="Gunter L.E."/>
            <person name="McDaniel S.F."/>
            <person name="Hoernstein S.N.W."/>
            <person name="Larsson A."/>
            <person name="Li F.W."/>
            <person name="Perroud P.F."/>
            <person name="Phillips J."/>
            <person name="Ranjan P."/>
            <person name="Rokshar D.S."/>
            <person name="Rothfels C.J."/>
            <person name="Schneider L."/>
            <person name="Shu S."/>
            <person name="Stevenson D.W."/>
            <person name="Thummler F."/>
            <person name="Tillich M."/>
            <person name="Villarreal Aguilar J.C."/>
            <person name="Widiez T."/>
            <person name="Wong G.K."/>
            <person name="Wymore A."/>
            <person name="Zhang Y."/>
            <person name="Zimmer A.D."/>
            <person name="Quatrano R.S."/>
            <person name="Mayer K.F.X."/>
            <person name="Goodstein D."/>
            <person name="Casacuberta J.M."/>
            <person name="Vandepoele K."/>
            <person name="Reski R."/>
            <person name="Cuming A.C."/>
            <person name="Tuskan G.A."/>
            <person name="Maumus F."/>
            <person name="Salse J."/>
            <person name="Schmutz J."/>
            <person name="Rensing S.A."/>
        </authorList>
    </citation>
    <scope>NUCLEOTIDE SEQUENCE [LARGE SCALE GENOMIC DNA]</scope>
    <source>
        <strain evidence="3 4">cv. Gransden 2004</strain>
    </source>
</reference>
<dbReference type="EnsemblPlants" id="Pp3c23_1460V3.1">
    <property type="protein sequence ID" value="Pp3c23_1460V3.1"/>
    <property type="gene ID" value="Pp3c23_1460"/>
</dbReference>
<evidence type="ECO:0000313" key="3">
    <source>
        <dbReference type="EnsemblPlants" id="Pp3c23_1460V3.1"/>
    </source>
</evidence>